<dbReference type="Gene3D" id="3.30.930.30">
    <property type="match status" value="1"/>
</dbReference>
<sequence length="430" mass="49779">MITKTISMCQGKGSLSHNNREFTAKNIDPLRTANNIVFVQQDLGEAYHQLFDEAVERYNAHQKRKDRMIDDYFQHLFNREPSKSVITGANKQKSFYEDLVQIGTKDDTGVGTPDAEIAVACLREYMEYFQARNPNFYVFNAVLHLDEATPHLHINYIPVGYYERGLDTRNAMAKALEEMGFGKGSNAINNWRLEQWEVLQDICFNHGIIISEPQKSRGYNYTVEEYGKHQDEIKALNAEKAQVEGELAEKQAKREALDQQIEQKTAQVKTILNYIPDYEKEFKIEDECDQLRRELIGLLDGKLSIMKHKDAIIAKVQRLCKLVKKVNDNAYKSGNTIYSLHEKLDAAMKEYDDACQRWKCAAEERTELRRDNAALSAEVDDLTEFVSLLKRLEPQKYDEVKQAQEYVHSQREQEAQQQSATRKKKSWGLE</sequence>
<evidence type="ECO:0000313" key="4">
    <source>
        <dbReference type="EMBL" id="MDB8749213.1"/>
    </source>
</evidence>
<dbReference type="GO" id="GO:0003677">
    <property type="term" value="F:DNA binding"/>
    <property type="evidence" value="ECO:0007669"/>
    <property type="project" value="InterPro"/>
</dbReference>
<dbReference type="GO" id="GO:0006310">
    <property type="term" value="P:DNA recombination"/>
    <property type="evidence" value="ECO:0007669"/>
    <property type="project" value="InterPro"/>
</dbReference>
<dbReference type="Pfam" id="PF01076">
    <property type="entry name" value="Mob_Pre"/>
    <property type="match status" value="1"/>
</dbReference>
<proteinExistence type="inferred from homology"/>
<dbReference type="CDD" id="cd17242">
    <property type="entry name" value="MobM_relaxase"/>
    <property type="match status" value="1"/>
</dbReference>
<feature type="compositionally biased region" description="Basic and acidic residues" evidence="3">
    <location>
        <begin position="403"/>
        <end position="414"/>
    </location>
</feature>
<reference evidence="4" key="1">
    <citation type="submission" date="2023-01" db="EMBL/GenBank/DDBJ databases">
        <title>Human gut microbiome strain richness.</title>
        <authorList>
            <person name="Chen-Liaw A."/>
        </authorList>
    </citation>
    <scope>NUCLEOTIDE SEQUENCE</scope>
    <source>
        <strain evidence="4">D43st1_D9_D43t1_170807</strain>
    </source>
</reference>
<gene>
    <name evidence="4" type="ORF">PNW00_01985</name>
</gene>
<dbReference type="EMBL" id="JAQMLU010000002">
    <property type="protein sequence ID" value="MDB8749213.1"/>
    <property type="molecule type" value="Genomic_DNA"/>
</dbReference>
<protein>
    <submittedName>
        <fullName evidence="4">Plasmid recombination protein</fullName>
    </submittedName>
</protein>
<name>A0AAW6EE72_9FIRM</name>
<accession>A0AAW6EE72</accession>
<evidence type="ECO:0000256" key="2">
    <source>
        <dbReference type="SAM" id="Coils"/>
    </source>
</evidence>
<organism evidence="4 5">
    <name type="scientific">Ruminococcus bicirculans</name>
    <name type="common">ex Wegman et al. 2014</name>
    <dbReference type="NCBI Taxonomy" id="1160721"/>
    <lineage>
        <taxon>Bacteria</taxon>
        <taxon>Bacillati</taxon>
        <taxon>Bacillota</taxon>
        <taxon>Clostridia</taxon>
        <taxon>Eubacteriales</taxon>
        <taxon>Oscillospiraceae</taxon>
        <taxon>Ruminococcus</taxon>
    </lineage>
</organism>
<evidence type="ECO:0000313" key="5">
    <source>
        <dbReference type="Proteomes" id="UP001213042"/>
    </source>
</evidence>
<dbReference type="AlphaFoldDB" id="A0AAW6EE72"/>
<dbReference type="Proteomes" id="UP001213042">
    <property type="component" value="Unassembled WGS sequence"/>
</dbReference>
<keyword evidence="2" id="KW-0175">Coiled coil</keyword>
<comment type="caution">
    <text evidence="4">The sequence shown here is derived from an EMBL/GenBank/DDBJ whole genome shotgun (WGS) entry which is preliminary data.</text>
</comment>
<feature type="coiled-coil region" evidence="2">
    <location>
        <begin position="226"/>
        <end position="267"/>
    </location>
</feature>
<comment type="similarity">
    <text evidence="1">Belongs to the plasmid mobilization pre family.</text>
</comment>
<dbReference type="RefSeq" id="WP_195220493.1">
    <property type="nucleotide sequence ID" value="NZ_JADMWL010000002.1"/>
</dbReference>
<dbReference type="InterPro" id="IPR001668">
    <property type="entry name" value="Mob_Pre"/>
</dbReference>
<feature type="compositionally biased region" description="Basic residues" evidence="3">
    <location>
        <begin position="421"/>
        <end position="430"/>
    </location>
</feature>
<feature type="region of interest" description="Disordered" evidence="3">
    <location>
        <begin position="403"/>
        <end position="430"/>
    </location>
</feature>
<evidence type="ECO:0000256" key="1">
    <source>
        <dbReference type="ARBA" id="ARBA00010657"/>
    </source>
</evidence>
<evidence type="ECO:0000256" key="3">
    <source>
        <dbReference type="SAM" id="MobiDB-lite"/>
    </source>
</evidence>